<feature type="compositionally biased region" description="Polar residues" evidence="1">
    <location>
        <begin position="184"/>
        <end position="193"/>
    </location>
</feature>
<reference evidence="2 3" key="1">
    <citation type="journal article" date="2015" name="Genome Announc.">
        <title>Draft Genome Sequence of the Terrestrial Cyanobacterium Scytonema millei VB511283, Isolated from Eastern India.</title>
        <authorList>
            <person name="Sen D."/>
            <person name="Chandrababunaidu M.M."/>
            <person name="Singh D."/>
            <person name="Sanghi N."/>
            <person name="Ghorai A."/>
            <person name="Mishra G.P."/>
            <person name="Madduluri M."/>
            <person name="Adhikary S.P."/>
            <person name="Tripathy S."/>
        </authorList>
    </citation>
    <scope>NUCLEOTIDE SEQUENCE [LARGE SCALE GENOMIC DNA]</scope>
    <source>
        <strain evidence="2 3">VB511283</strain>
    </source>
</reference>
<dbReference type="EMBL" id="JTJC03000006">
    <property type="protein sequence ID" value="NHC36890.1"/>
    <property type="molecule type" value="Genomic_DNA"/>
</dbReference>
<evidence type="ECO:0000313" key="3">
    <source>
        <dbReference type="Proteomes" id="UP000031532"/>
    </source>
</evidence>
<evidence type="ECO:0000313" key="2">
    <source>
        <dbReference type="EMBL" id="NHC36890.1"/>
    </source>
</evidence>
<feature type="region of interest" description="Disordered" evidence="1">
    <location>
        <begin position="155"/>
        <end position="202"/>
    </location>
</feature>
<dbReference type="RefSeq" id="WP_039714079.1">
    <property type="nucleotide sequence ID" value="NZ_JTJC03000006.1"/>
</dbReference>
<name>A0A9X5E7N4_9CYAN</name>
<keyword evidence="3" id="KW-1185">Reference proteome</keyword>
<dbReference type="AlphaFoldDB" id="A0A9X5E7N4"/>
<organism evidence="2 3">
    <name type="scientific">Scytonema millei VB511283</name>
    <dbReference type="NCBI Taxonomy" id="1245923"/>
    <lineage>
        <taxon>Bacteria</taxon>
        <taxon>Bacillati</taxon>
        <taxon>Cyanobacteriota</taxon>
        <taxon>Cyanophyceae</taxon>
        <taxon>Nostocales</taxon>
        <taxon>Scytonemataceae</taxon>
        <taxon>Scytonema</taxon>
    </lineage>
</organism>
<accession>A0A9X5E7N4</accession>
<proteinExistence type="predicted"/>
<protein>
    <submittedName>
        <fullName evidence="2">Uncharacterized protein</fullName>
    </submittedName>
</protein>
<evidence type="ECO:0000256" key="1">
    <source>
        <dbReference type="SAM" id="MobiDB-lite"/>
    </source>
</evidence>
<comment type="caution">
    <text evidence="2">The sequence shown here is derived from an EMBL/GenBank/DDBJ whole genome shotgun (WGS) entry which is preliminary data.</text>
</comment>
<sequence length="277" mass="30394">MAKVRSPNYPGISLVEAVSKVQAVYDKEHRHPADKEVIAKSIGYGGINGASLTTISALLKYGLLESVGNQLRVTEKAETILLLSKGQSDRVNALREAAFAPDLFSELRDSFGDKLPSDENLRFSLVKKGFNPKTVDGVIRAYRDTIEFVNAEEALASDASDDEQKSSEIPIQTEIPMQPHVERSVSSSPSTNAKPPGANGNGKYASVEHSLFEETIVCRISQDCKARIHFDGLVTYEGIKKLIAYLELSADDYPKKDLQQLAADAQPQQLQLQMQDL</sequence>
<gene>
    <name evidence="2" type="ORF">QH73_0020005</name>
</gene>
<dbReference type="OrthoDB" id="7959184at2"/>
<dbReference type="Proteomes" id="UP000031532">
    <property type="component" value="Unassembled WGS sequence"/>
</dbReference>